<dbReference type="Proteomes" id="UP001652431">
    <property type="component" value="Unassembled WGS sequence"/>
</dbReference>
<gene>
    <name evidence="2" type="ORF">OCV99_00075</name>
</gene>
<proteinExistence type="predicted"/>
<dbReference type="RefSeq" id="WP_158367109.1">
    <property type="nucleotide sequence ID" value="NZ_JAOQJU010000001.1"/>
</dbReference>
<feature type="transmembrane region" description="Helical" evidence="1">
    <location>
        <begin position="70"/>
        <end position="89"/>
    </location>
</feature>
<dbReference type="Pfam" id="PF14808">
    <property type="entry name" value="TMEM164"/>
    <property type="match status" value="1"/>
</dbReference>
<accession>A0ABT2RHU6</accession>
<keyword evidence="1" id="KW-0812">Transmembrane</keyword>
<evidence type="ECO:0000313" key="3">
    <source>
        <dbReference type="Proteomes" id="UP001652431"/>
    </source>
</evidence>
<feature type="transmembrane region" description="Helical" evidence="1">
    <location>
        <begin position="130"/>
        <end position="158"/>
    </location>
</feature>
<feature type="transmembrane region" description="Helical" evidence="1">
    <location>
        <begin position="101"/>
        <end position="118"/>
    </location>
</feature>
<keyword evidence="1" id="KW-1133">Transmembrane helix</keyword>
<sequence length="209" mass="24049">MRRQNRIFFIFGIILLLSEIWKQYCLTYIVNPGSYDWWYFPFQLCSIPMYVCLLLPFAVPESIHRAMEAFLMDFGLLGGIFAFFDTSGMKYSFFPLTCHSYLWHIFLIIIGITAGVSCRPQSWNDFKNSVYIYLSCCGIASIFNVCFGSLGSINMFYINPAHRMSQKVFRNIADALGNNAGILIYIAATILGAGIFHFIWRQILKKSCH</sequence>
<keyword evidence="1" id="KW-0472">Membrane</keyword>
<evidence type="ECO:0000313" key="2">
    <source>
        <dbReference type="EMBL" id="MCU6684963.1"/>
    </source>
</evidence>
<comment type="caution">
    <text evidence="2">The sequence shown here is derived from an EMBL/GenBank/DDBJ whole genome shotgun (WGS) entry which is preliminary data.</text>
</comment>
<name>A0ABT2RHU6_9FIRM</name>
<feature type="transmembrane region" description="Helical" evidence="1">
    <location>
        <begin position="38"/>
        <end position="58"/>
    </location>
</feature>
<feature type="transmembrane region" description="Helical" evidence="1">
    <location>
        <begin position="178"/>
        <end position="200"/>
    </location>
</feature>
<keyword evidence="3" id="KW-1185">Reference proteome</keyword>
<organism evidence="2 3">
    <name type="scientific">Dorea acetigenes</name>
    <dbReference type="NCBI Taxonomy" id="2981787"/>
    <lineage>
        <taxon>Bacteria</taxon>
        <taxon>Bacillati</taxon>
        <taxon>Bacillota</taxon>
        <taxon>Clostridia</taxon>
        <taxon>Lachnospirales</taxon>
        <taxon>Lachnospiraceae</taxon>
        <taxon>Dorea</taxon>
    </lineage>
</organism>
<protein>
    <submittedName>
        <fullName evidence="2">YwaF family protein</fullName>
    </submittedName>
</protein>
<evidence type="ECO:0000256" key="1">
    <source>
        <dbReference type="SAM" id="Phobius"/>
    </source>
</evidence>
<reference evidence="2 3" key="1">
    <citation type="journal article" date="2021" name="ISME Commun">
        <title>Automated analysis of genomic sequences facilitates high-throughput and comprehensive description of bacteria.</title>
        <authorList>
            <person name="Hitch T.C.A."/>
        </authorList>
    </citation>
    <scope>NUCLEOTIDE SEQUENCE [LARGE SCALE GENOMIC DNA]</scope>
    <source>
        <strain evidence="2 3">Sanger_03</strain>
    </source>
</reference>
<dbReference type="EMBL" id="JAOQJU010000001">
    <property type="protein sequence ID" value="MCU6684963.1"/>
    <property type="molecule type" value="Genomic_DNA"/>
</dbReference>